<feature type="region of interest" description="Disordered" evidence="1">
    <location>
        <begin position="1"/>
        <end position="46"/>
    </location>
</feature>
<feature type="compositionally biased region" description="Basic and acidic residues" evidence="1">
    <location>
        <begin position="1"/>
        <end position="19"/>
    </location>
</feature>
<comment type="caution">
    <text evidence="2">The sequence shown here is derived from an EMBL/GenBank/DDBJ whole genome shotgun (WGS) entry which is preliminary data.</text>
</comment>
<proteinExistence type="predicted"/>
<evidence type="ECO:0000313" key="2">
    <source>
        <dbReference type="EMBL" id="KAJ8966052.1"/>
    </source>
</evidence>
<name>A0AAV8ZM02_9CUCU</name>
<organism evidence="2 3">
    <name type="scientific">Rhamnusium bicolor</name>
    <dbReference type="NCBI Taxonomy" id="1586634"/>
    <lineage>
        <taxon>Eukaryota</taxon>
        <taxon>Metazoa</taxon>
        <taxon>Ecdysozoa</taxon>
        <taxon>Arthropoda</taxon>
        <taxon>Hexapoda</taxon>
        <taxon>Insecta</taxon>
        <taxon>Pterygota</taxon>
        <taxon>Neoptera</taxon>
        <taxon>Endopterygota</taxon>
        <taxon>Coleoptera</taxon>
        <taxon>Polyphaga</taxon>
        <taxon>Cucujiformia</taxon>
        <taxon>Chrysomeloidea</taxon>
        <taxon>Cerambycidae</taxon>
        <taxon>Lepturinae</taxon>
        <taxon>Rhagiini</taxon>
        <taxon>Rhamnusium</taxon>
    </lineage>
</organism>
<keyword evidence="3" id="KW-1185">Reference proteome</keyword>
<accession>A0AAV8ZM02</accession>
<evidence type="ECO:0000313" key="3">
    <source>
        <dbReference type="Proteomes" id="UP001162156"/>
    </source>
</evidence>
<dbReference type="Proteomes" id="UP001162156">
    <property type="component" value="Unassembled WGS sequence"/>
</dbReference>
<reference evidence="2" key="1">
    <citation type="journal article" date="2023" name="Insect Mol. Biol.">
        <title>Genome sequencing provides insights into the evolution of gene families encoding plant cell wall-degrading enzymes in longhorned beetles.</title>
        <authorList>
            <person name="Shin N.R."/>
            <person name="Okamura Y."/>
            <person name="Kirsch R."/>
            <person name="Pauchet Y."/>
        </authorList>
    </citation>
    <scope>NUCLEOTIDE SEQUENCE</scope>
    <source>
        <strain evidence="2">RBIC_L_NR</strain>
    </source>
</reference>
<dbReference type="AlphaFoldDB" id="A0AAV8ZM02"/>
<protein>
    <submittedName>
        <fullName evidence="2">Uncharacterized protein</fullName>
    </submittedName>
</protein>
<gene>
    <name evidence="2" type="ORF">NQ314_003760</name>
</gene>
<evidence type="ECO:0000256" key="1">
    <source>
        <dbReference type="SAM" id="MobiDB-lite"/>
    </source>
</evidence>
<dbReference type="EMBL" id="JANEYF010001093">
    <property type="protein sequence ID" value="KAJ8966052.1"/>
    <property type="molecule type" value="Genomic_DNA"/>
</dbReference>
<sequence length="64" mass="7248">MDGHDGETFTSTDFKKSDINEISGLKKNNKKEQSEPPSKKHPPSQINTCSYKILVLAVIFKIRK</sequence>